<keyword evidence="3" id="KW-0547">Nucleotide-binding</keyword>
<evidence type="ECO:0000313" key="12">
    <source>
        <dbReference type="Proteomes" id="UP001595975"/>
    </source>
</evidence>
<proteinExistence type="predicted"/>
<evidence type="ECO:0000256" key="2">
    <source>
        <dbReference type="ARBA" id="ARBA00022692"/>
    </source>
</evidence>
<dbReference type="Proteomes" id="UP001595975">
    <property type="component" value="Unassembled WGS sequence"/>
</dbReference>
<keyword evidence="5 8" id="KW-1133">Transmembrane helix</keyword>
<evidence type="ECO:0000259" key="10">
    <source>
        <dbReference type="PROSITE" id="PS50929"/>
    </source>
</evidence>
<dbReference type="InterPro" id="IPR003593">
    <property type="entry name" value="AAA+_ATPase"/>
</dbReference>
<feature type="transmembrane region" description="Helical" evidence="8">
    <location>
        <begin position="91"/>
        <end position="111"/>
    </location>
</feature>
<dbReference type="InterPro" id="IPR017871">
    <property type="entry name" value="ABC_transporter-like_CS"/>
</dbReference>
<dbReference type="Gene3D" id="3.40.50.300">
    <property type="entry name" value="P-loop containing nucleotide triphosphate hydrolases"/>
    <property type="match status" value="1"/>
</dbReference>
<feature type="transmembrane region" description="Helical" evidence="8">
    <location>
        <begin position="199"/>
        <end position="215"/>
    </location>
</feature>
<evidence type="ECO:0000256" key="1">
    <source>
        <dbReference type="ARBA" id="ARBA00004651"/>
    </source>
</evidence>
<accession>A0ABW0X622</accession>
<comment type="subcellular location">
    <subcellularLocation>
        <location evidence="1">Cell membrane</location>
        <topology evidence="1">Multi-pass membrane protein</topology>
    </subcellularLocation>
</comment>
<keyword evidence="4 11" id="KW-0067">ATP-binding</keyword>
<gene>
    <name evidence="11" type="ORF">ACFP3U_16830</name>
</gene>
<dbReference type="PROSITE" id="PS50893">
    <property type="entry name" value="ABC_TRANSPORTER_2"/>
    <property type="match status" value="1"/>
</dbReference>
<feature type="domain" description="ABC transporter" evidence="9">
    <location>
        <begin position="415"/>
        <end position="654"/>
    </location>
</feature>
<protein>
    <submittedName>
        <fullName evidence="11">ABC transporter ATP-binding protein</fullName>
    </submittedName>
</protein>
<feature type="region of interest" description="Disordered" evidence="7">
    <location>
        <begin position="359"/>
        <end position="416"/>
    </location>
</feature>
<dbReference type="CDD" id="cd18546">
    <property type="entry name" value="ABC_6TM_Rv0194_D2_like"/>
    <property type="match status" value="1"/>
</dbReference>
<evidence type="ECO:0000259" key="9">
    <source>
        <dbReference type="PROSITE" id="PS50893"/>
    </source>
</evidence>
<evidence type="ECO:0000256" key="4">
    <source>
        <dbReference type="ARBA" id="ARBA00022840"/>
    </source>
</evidence>
<feature type="region of interest" description="Disordered" evidence="7">
    <location>
        <begin position="1"/>
        <end position="35"/>
    </location>
</feature>
<dbReference type="InterPro" id="IPR036640">
    <property type="entry name" value="ABC1_TM_sf"/>
</dbReference>
<feature type="domain" description="ABC transmembrane type-1" evidence="10">
    <location>
        <begin position="55"/>
        <end position="340"/>
    </location>
</feature>
<dbReference type="PANTHER" id="PTHR43394:SF1">
    <property type="entry name" value="ATP-BINDING CASSETTE SUB-FAMILY B MEMBER 10, MITOCHONDRIAL"/>
    <property type="match status" value="1"/>
</dbReference>
<dbReference type="RefSeq" id="WP_380226342.1">
    <property type="nucleotide sequence ID" value="NZ_JBHSOF010000019.1"/>
</dbReference>
<dbReference type="Gene3D" id="1.20.1560.10">
    <property type="entry name" value="ABC transporter type 1, transmembrane domain"/>
    <property type="match status" value="1"/>
</dbReference>
<evidence type="ECO:0000256" key="5">
    <source>
        <dbReference type="ARBA" id="ARBA00022989"/>
    </source>
</evidence>
<dbReference type="SUPFAM" id="SSF52540">
    <property type="entry name" value="P-loop containing nucleoside triphosphate hydrolases"/>
    <property type="match status" value="1"/>
</dbReference>
<feature type="compositionally biased region" description="Acidic residues" evidence="7">
    <location>
        <begin position="16"/>
        <end position="32"/>
    </location>
</feature>
<evidence type="ECO:0000313" key="11">
    <source>
        <dbReference type="EMBL" id="MFC5664646.1"/>
    </source>
</evidence>
<keyword evidence="12" id="KW-1185">Reference proteome</keyword>
<sequence length="660" mass="70975">MTATVEPAAARTDPAAPDEEELPPPPGDEEDIPVPPGAPRALLRALLGPHRGRIAAAMAVILLQQAALQAGPLLVAFAMDRGIPALREDDAGPLIAVVVAYLGCALLGTLLQWSFIKISARVNQDILLELRGRIFRHAQRLSLDFHERYTSGRIISRATSDVDALRELLSEGLQELLTVFLSVCSISVILLVLDWRLGLVSLASFLPLWLIARSFRRRSRRVYRRSRTAAASLIVRFTETMNGIRPVKAFRRERANDAAFGVVNRQSATATQDGLLEIARYVGLSRGTANVWTTGVLLLGAYLVTDGTVALGVLTAFVLYLRRLFDPIDQLAMFLNSYQSAAAALEKIAGLLAHEPTVAEPAEPRELPALRVAPPRAEGRAGAESDERQATDEGGSAGGRSVGAGRERPEASGRVRGREVGFEGTRFAYRTGKEVLPPFDLVLPAGQTVAVVGATGAGKSTVAKLLARFYDPTDGRITLDGVDLRDLAGPELRRGVVMVTQESFLFSGTVAENIAIGRPGATRAEVEEAARAIGAHAFIAELPDGYDTDVRKRGGRISAGQRQLVAFARALLADPAVLILDEATSSLDVPGEQAVQRAMRTVLAGRTAVIIAHRLSTVEIADRVLVMDQGRIVEDGSPRELIDGAGRFAQLHRAWRDSLV</sequence>
<dbReference type="Pfam" id="PF00005">
    <property type="entry name" value="ABC_tran"/>
    <property type="match status" value="1"/>
</dbReference>
<dbReference type="PROSITE" id="PS50929">
    <property type="entry name" value="ABC_TM1F"/>
    <property type="match status" value="1"/>
</dbReference>
<feature type="compositionally biased region" description="Low complexity" evidence="7">
    <location>
        <begin position="1"/>
        <end position="15"/>
    </location>
</feature>
<feature type="transmembrane region" description="Helical" evidence="8">
    <location>
        <begin position="176"/>
        <end position="193"/>
    </location>
</feature>
<name>A0ABW0X622_9ACTN</name>
<dbReference type="SUPFAM" id="SSF90123">
    <property type="entry name" value="ABC transporter transmembrane region"/>
    <property type="match status" value="1"/>
</dbReference>
<dbReference type="Pfam" id="PF00664">
    <property type="entry name" value="ABC_membrane"/>
    <property type="match status" value="1"/>
</dbReference>
<dbReference type="InterPro" id="IPR011527">
    <property type="entry name" value="ABC1_TM_dom"/>
</dbReference>
<dbReference type="PANTHER" id="PTHR43394">
    <property type="entry name" value="ATP-DEPENDENT PERMEASE MDL1, MITOCHONDRIAL"/>
    <property type="match status" value="1"/>
</dbReference>
<reference evidence="12" key="1">
    <citation type="journal article" date="2019" name="Int. J. Syst. Evol. Microbiol.">
        <title>The Global Catalogue of Microorganisms (GCM) 10K type strain sequencing project: providing services to taxonomists for standard genome sequencing and annotation.</title>
        <authorList>
            <consortium name="The Broad Institute Genomics Platform"/>
            <consortium name="The Broad Institute Genome Sequencing Center for Infectious Disease"/>
            <person name="Wu L."/>
            <person name="Ma J."/>
        </authorList>
    </citation>
    <scope>NUCLEOTIDE SEQUENCE [LARGE SCALE GENOMIC DNA]</scope>
    <source>
        <strain evidence="12">CGMCC 4.1437</strain>
    </source>
</reference>
<keyword evidence="6 8" id="KW-0472">Membrane</keyword>
<evidence type="ECO:0000256" key="7">
    <source>
        <dbReference type="SAM" id="MobiDB-lite"/>
    </source>
</evidence>
<feature type="compositionally biased region" description="Basic and acidic residues" evidence="7">
    <location>
        <begin position="377"/>
        <end position="391"/>
    </location>
</feature>
<dbReference type="InterPro" id="IPR003439">
    <property type="entry name" value="ABC_transporter-like_ATP-bd"/>
</dbReference>
<feature type="transmembrane region" description="Helical" evidence="8">
    <location>
        <begin position="54"/>
        <end position="79"/>
    </location>
</feature>
<keyword evidence="2 8" id="KW-0812">Transmembrane</keyword>
<feature type="transmembrane region" description="Helical" evidence="8">
    <location>
        <begin position="296"/>
        <end position="321"/>
    </location>
</feature>
<dbReference type="SMART" id="SM00382">
    <property type="entry name" value="AAA"/>
    <property type="match status" value="1"/>
</dbReference>
<organism evidence="11 12">
    <name type="scientific">Kitasatospora misakiensis</name>
    <dbReference type="NCBI Taxonomy" id="67330"/>
    <lineage>
        <taxon>Bacteria</taxon>
        <taxon>Bacillati</taxon>
        <taxon>Actinomycetota</taxon>
        <taxon>Actinomycetes</taxon>
        <taxon>Kitasatosporales</taxon>
        <taxon>Streptomycetaceae</taxon>
        <taxon>Kitasatospora</taxon>
    </lineage>
</organism>
<dbReference type="GO" id="GO:0005524">
    <property type="term" value="F:ATP binding"/>
    <property type="evidence" value="ECO:0007669"/>
    <property type="project" value="UniProtKB-KW"/>
</dbReference>
<dbReference type="InterPro" id="IPR027417">
    <property type="entry name" value="P-loop_NTPase"/>
</dbReference>
<dbReference type="InterPro" id="IPR039421">
    <property type="entry name" value="Type_1_exporter"/>
</dbReference>
<evidence type="ECO:0000256" key="6">
    <source>
        <dbReference type="ARBA" id="ARBA00023136"/>
    </source>
</evidence>
<feature type="compositionally biased region" description="Basic and acidic residues" evidence="7">
    <location>
        <begin position="405"/>
        <end position="416"/>
    </location>
</feature>
<dbReference type="EMBL" id="JBHSOF010000019">
    <property type="protein sequence ID" value="MFC5664646.1"/>
    <property type="molecule type" value="Genomic_DNA"/>
</dbReference>
<evidence type="ECO:0000256" key="8">
    <source>
        <dbReference type="SAM" id="Phobius"/>
    </source>
</evidence>
<dbReference type="PROSITE" id="PS00211">
    <property type="entry name" value="ABC_TRANSPORTER_1"/>
    <property type="match status" value="1"/>
</dbReference>
<comment type="caution">
    <text evidence="11">The sequence shown here is derived from an EMBL/GenBank/DDBJ whole genome shotgun (WGS) entry which is preliminary data.</text>
</comment>
<evidence type="ECO:0000256" key="3">
    <source>
        <dbReference type="ARBA" id="ARBA00022741"/>
    </source>
</evidence>